<gene>
    <name evidence="2" type="ORF">NDU88_006041</name>
</gene>
<protein>
    <submittedName>
        <fullName evidence="2">Uncharacterized protein</fullName>
    </submittedName>
</protein>
<sequence>MACVSVKEDSEQCLEFNGEHRGMVLSLKQGNVIGYERLIQPRIEDGMRYGEVGCDHQEVVEDSSGEEESMQTCDSDVNVAVGDTSVASRVKSNFRAPAHGTHRSLFTSSSEGKWEEPDAENTGHGPFKVEWETSHEENTEEEAGSLPASDTRRRSVRNRGEHWLFGQEENSAYPRNGLRSRRTAWMREPYIKEGGVEKPGGHGLGGAWLPQVLAHLLERHGGQVTERDVSGQHPLVHK</sequence>
<evidence type="ECO:0000313" key="3">
    <source>
        <dbReference type="Proteomes" id="UP001066276"/>
    </source>
</evidence>
<dbReference type="EMBL" id="JANPWB010000016">
    <property type="protein sequence ID" value="KAJ1085917.1"/>
    <property type="molecule type" value="Genomic_DNA"/>
</dbReference>
<dbReference type="AlphaFoldDB" id="A0AAV7L308"/>
<comment type="caution">
    <text evidence="2">The sequence shown here is derived from an EMBL/GenBank/DDBJ whole genome shotgun (WGS) entry which is preliminary data.</text>
</comment>
<name>A0AAV7L308_PLEWA</name>
<keyword evidence="3" id="KW-1185">Reference proteome</keyword>
<proteinExistence type="predicted"/>
<feature type="region of interest" description="Disordered" evidence="1">
    <location>
        <begin position="100"/>
        <end position="154"/>
    </location>
</feature>
<dbReference type="Proteomes" id="UP001066276">
    <property type="component" value="Chromosome 12"/>
</dbReference>
<accession>A0AAV7L308</accession>
<feature type="compositionally biased region" description="Basic and acidic residues" evidence="1">
    <location>
        <begin position="127"/>
        <end position="137"/>
    </location>
</feature>
<organism evidence="2 3">
    <name type="scientific">Pleurodeles waltl</name>
    <name type="common">Iberian ribbed newt</name>
    <dbReference type="NCBI Taxonomy" id="8319"/>
    <lineage>
        <taxon>Eukaryota</taxon>
        <taxon>Metazoa</taxon>
        <taxon>Chordata</taxon>
        <taxon>Craniata</taxon>
        <taxon>Vertebrata</taxon>
        <taxon>Euteleostomi</taxon>
        <taxon>Amphibia</taxon>
        <taxon>Batrachia</taxon>
        <taxon>Caudata</taxon>
        <taxon>Salamandroidea</taxon>
        <taxon>Salamandridae</taxon>
        <taxon>Pleurodelinae</taxon>
        <taxon>Pleurodeles</taxon>
    </lineage>
</organism>
<evidence type="ECO:0000313" key="2">
    <source>
        <dbReference type="EMBL" id="KAJ1085917.1"/>
    </source>
</evidence>
<reference evidence="2" key="1">
    <citation type="journal article" date="2022" name="bioRxiv">
        <title>Sequencing and chromosome-scale assembly of the giantPleurodeles waltlgenome.</title>
        <authorList>
            <person name="Brown T."/>
            <person name="Elewa A."/>
            <person name="Iarovenko S."/>
            <person name="Subramanian E."/>
            <person name="Araus A.J."/>
            <person name="Petzold A."/>
            <person name="Susuki M."/>
            <person name="Suzuki K.-i.T."/>
            <person name="Hayashi T."/>
            <person name="Toyoda A."/>
            <person name="Oliveira C."/>
            <person name="Osipova E."/>
            <person name="Leigh N.D."/>
            <person name="Simon A."/>
            <person name="Yun M.H."/>
        </authorList>
    </citation>
    <scope>NUCLEOTIDE SEQUENCE</scope>
    <source>
        <strain evidence="2">20211129_DDA</strain>
        <tissue evidence="2">Liver</tissue>
    </source>
</reference>
<evidence type="ECO:0000256" key="1">
    <source>
        <dbReference type="SAM" id="MobiDB-lite"/>
    </source>
</evidence>